<dbReference type="Proteomes" id="UP000011701">
    <property type="component" value="Chromosome"/>
</dbReference>
<dbReference type="InterPro" id="IPR015867">
    <property type="entry name" value="N-reg_PII/ATP_PRibTrfase_C"/>
</dbReference>
<dbReference type="Pfam" id="PF10035">
    <property type="entry name" value="DUF2179"/>
    <property type="match status" value="1"/>
</dbReference>
<comment type="subcellular location">
    <subcellularLocation>
        <location evidence="1">Cell membrane</location>
        <topology evidence="1">Multi-pass membrane protein</topology>
    </subcellularLocation>
</comment>
<evidence type="ECO:0000313" key="8">
    <source>
        <dbReference type="EMBL" id="EMB20568.1"/>
    </source>
</evidence>
<dbReference type="HOGENOM" id="CLU_063199_0_0_12"/>
<feature type="transmembrane region" description="Helical" evidence="6">
    <location>
        <begin position="107"/>
        <end position="125"/>
    </location>
</feature>
<evidence type="ECO:0000256" key="2">
    <source>
        <dbReference type="ARBA" id="ARBA00022475"/>
    </source>
</evidence>
<dbReference type="Gene3D" id="3.30.70.120">
    <property type="match status" value="1"/>
</dbReference>
<dbReference type="EMBL" id="AGDY01000009">
    <property type="protein sequence ID" value="EMB20568.1"/>
    <property type="molecule type" value="Genomic_DNA"/>
</dbReference>
<dbReference type="PANTHER" id="PTHR33545">
    <property type="entry name" value="UPF0750 MEMBRANE PROTEIN YITT-RELATED"/>
    <property type="match status" value="1"/>
</dbReference>
<keyword evidence="2" id="KW-1003">Cell membrane</keyword>
<evidence type="ECO:0000256" key="6">
    <source>
        <dbReference type="SAM" id="Phobius"/>
    </source>
</evidence>
<dbReference type="CDD" id="cd16380">
    <property type="entry name" value="YitT_C"/>
    <property type="match status" value="1"/>
</dbReference>
<comment type="caution">
    <text evidence="8">The sequence shown here is derived from an EMBL/GenBank/DDBJ whole genome shotgun (WGS) entry which is preliminary data.</text>
</comment>
<dbReference type="PIRSF" id="PIRSF006483">
    <property type="entry name" value="Membrane_protein_YitT"/>
    <property type="match status" value="1"/>
</dbReference>
<feature type="transmembrane region" description="Helical" evidence="6">
    <location>
        <begin position="172"/>
        <end position="191"/>
    </location>
</feature>
<gene>
    <name evidence="8" type="ORF">HMPREF9723_02028</name>
</gene>
<keyword evidence="5 6" id="KW-0472">Membrane</keyword>
<dbReference type="AlphaFoldDB" id="A0A0F6MN05"/>
<organism evidence="8">
    <name type="scientific">Treponema denticola OTK</name>
    <dbReference type="NCBI Taxonomy" id="999434"/>
    <lineage>
        <taxon>Bacteria</taxon>
        <taxon>Pseudomonadati</taxon>
        <taxon>Spirochaetota</taxon>
        <taxon>Spirochaetia</taxon>
        <taxon>Spirochaetales</taxon>
        <taxon>Treponemataceae</taxon>
        <taxon>Treponema</taxon>
    </lineage>
</organism>
<feature type="domain" description="DUF2179" evidence="7">
    <location>
        <begin position="219"/>
        <end position="273"/>
    </location>
</feature>
<evidence type="ECO:0000256" key="1">
    <source>
        <dbReference type="ARBA" id="ARBA00004651"/>
    </source>
</evidence>
<dbReference type="InterPro" id="IPR003740">
    <property type="entry name" value="YitT"/>
</dbReference>
<evidence type="ECO:0000256" key="5">
    <source>
        <dbReference type="ARBA" id="ARBA00023136"/>
    </source>
</evidence>
<keyword evidence="3 6" id="KW-0812">Transmembrane</keyword>
<feature type="transmembrane region" description="Helical" evidence="6">
    <location>
        <begin position="46"/>
        <end position="69"/>
    </location>
</feature>
<evidence type="ECO:0000259" key="7">
    <source>
        <dbReference type="Pfam" id="PF10035"/>
    </source>
</evidence>
<feature type="transmembrane region" description="Helical" evidence="6">
    <location>
        <begin position="76"/>
        <end position="95"/>
    </location>
</feature>
<dbReference type="PANTHER" id="PTHR33545:SF9">
    <property type="entry name" value="UPF0750 MEMBRANE PROTEIN YITE"/>
    <property type="match status" value="1"/>
</dbReference>
<dbReference type="PATRIC" id="fig|999434.4.peg.2107"/>
<dbReference type="GeneID" id="2740395"/>
<dbReference type="Pfam" id="PF02588">
    <property type="entry name" value="YitT_membrane"/>
    <property type="match status" value="1"/>
</dbReference>
<evidence type="ECO:0000256" key="3">
    <source>
        <dbReference type="ARBA" id="ARBA00022692"/>
    </source>
</evidence>
<reference evidence="8" key="1">
    <citation type="submission" date="2012-01" db="EMBL/GenBank/DDBJ databases">
        <title>The Genome Sequence of Treponema denticola OTK.</title>
        <authorList>
            <consortium name="The Broad Institute Genome Sequencing Platform"/>
            <person name="Earl A."/>
            <person name="Ward D."/>
            <person name="Feldgarden M."/>
            <person name="Gevers D."/>
            <person name="Blanton J.M."/>
            <person name="Fenno C.J."/>
            <person name="Baranova O.V."/>
            <person name="Mathney J."/>
            <person name="Dewhirst F.E."/>
            <person name="Izard J."/>
            <person name="Young S.K."/>
            <person name="Zeng Q."/>
            <person name="Gargeya S."/>
            <person name="Fitzgerald M."/>
            <person name="Haas B."/>
            <person name="Abouelleil A."/>
            <person name="Alvarado L."/>
            <person name="Arachchi H.M."/>
            <person name="Berlin A."/>
            <person name="Chapman S.B."/>
            <person name="Gearin G."/>
            <person name="Goldberg J."/>
            <person name="Griggs A."/>
            <person name="Gujja S."/>
            <person name="Hansen M."/>
            <person name="Heiman D."/>
            <person name="Howarth C."/>
            <person name="Larimer J."/>
            <person name="Lui A."/>
            <person name="MacDonald P.J.P."/>
            <person name="McCowen C."/>
            <person name="Montmayeur A."/>
            <person name="Murphy C."/>
            <person name="Neiman D."/>
            <person name="Pearson M."/>
            <person name="Priest M."/>
            <person name="Roberts A."/>
            <person name="Saif S."/>
            <person name="Shea T."/>
            <person name="Sisk P."/>
            <person name="Stolte C."/>
            <person name="Sykes S."/>
            <person name="Wortman J."/>
            <person name="Nusbaum C."/>
            <person name="Birren B."/>
        </authorList>
    </citation>
    <scope>NUCLEOTIDE SEQUENCE [LARGE SCALE GENOMIC DNA]</scope>
    <source>
        <strain evidence="8">OTK</strain>
    </source>
</reference>
<dbReference type="RefSeq" id="WP_002670316.1">
    <property type="nucleotide sequence ID" value="NZ_CM001797.1"/>
</dbReference>
<dbReference type="InterPro" id="IPR019264">
    <property type="entry name" value="DUF2179"/>
</dbReference>
<accession>A0A0F6MN05</accession>
<evidence type="ECO:0000256" key="4">
    <source>
        <dbReference type="ARBA" id="ARBA00022989"/>
    </source>
</evidence>
<dbReference type="GO" id="GO:0005886">
    <property type="term" value="C:plasma membrane"/>
    <property type="evidence" value="ECO:0007669"/>
    <property type="project" value="UniProtKB-SubCell"/>
</dbReference>
<proteinExistence type="predicted"/>
<keyword evidence="4 6" id="KW-1133">Transmembrane helix</keyword>
<name>A0A0F6MN05_TREDN</name>
<sequence>MKEKLLSFFYIVCGVLMIASGIHFFLLPSKLSLGGATGMALVLSKYLPLSTGALLVVVNIFLFALGFLIIGNKFGLKTVCASLGLSGAVWLLEIFVPLQGPIVNDKFLQLVIAVILYGGGVGIVLNQYASTGGSDIFAMILQKYFGLDLGKGCLITDFTITVFAGFAYGPEIALFSLVGVIINGLVIDSTIDGLNMSKYCVINTDKPDELCRFMVELGRSANVYKATGAYTRAERSVIQTVMSRRDFVKLKSYLAANDPKAFMVVTNAHSVFGWHWRRIGE</sequence>
<dbReference type="InterPro" id="IPR051461">
    <property type="entry name" value="UPF0750_membrane"/>
</dbReference>
<protein>
    <recommendedName>
        <fullName evidence="7">DUF2179 domain-containing protein</fullName>
    </recommendedName>
</protein>
<feature type="transmembrane region" description="Helical" evidence="6">
    <location>
        <begin position="7"/>
        <end position="26"/>
    </location>
</feature>